<organism evidence="3">
    <name type="scientific">Tanacetum cinerariifolium</name>
    <name type="common">Dalmatian daisy</name>
    <name type="synonym">Chrysanthemum cinerariifolium</name>
    <dbReference type="NCBI Taxonomy" id="118510"/>
    <lineage>
        <taxon>Eukaryota</taxon>
        <taxon>Viridiplantae</taxon>
        <taxon>Streptophyta</taxon>
        <taxon>Embryophyta</taxon>
        <taxon>Tracheophyta</taxon>
        <taxon>Spermatophyta</taxon>
        <taxon>Magnoliopsida</taxon>
        <taxon>eudicotyledons</taxon>
        <taxon>Gunneridae</taxon>
        <taxon>Pentapetalae</taxon>
        <taxon>asterids</taxon>
        <taxon>campanulids</taxon>
        <taxon>Asterales</taxon>
        <taxon>Asteraceae</taxon>
        <taxon>Asteroideae</taxon>
        <taxon>Anthemideae</taxon>
        <taxon>Anthemidinae</taxon>
        <taxon>Tanacetum</taxon>
    </lineage>
</organism>
<dbReference type="InterPro" id="IPR040256">
    <property type="entry name" value="At4g02000-like"/>
</dbReference>
<protein>
    <submittedName>
        <fullName evidence="3">Zinc knuckle CX2CX4HX4C</fullName>
    </submittedName>
</protein>
<comment type="caution">
    <text evidence="3">The sequence shown here is derived from an EMBL/GenBank/DDBJ whole genome shotgun (WGS) entry which is preliminary data.</text>
</comment>
<dbReference type="InterPro" id="IPR008906">
    <property type="entry name" value="HATC_C_dom"/>
</dbReference>
<dbReference type="GO" id="GO:0046983">
    <property type="term" value="F:protein dimerization activity"/>
    <property type="evidence" value="ECO:0007669"/>
    <property type="project" value="InterPro"/>
</dbReference>
<dbReference type="InterPro" id="IPR012337">
    <property type="entry name" value="RNaseH-like_sf"/>
</dbReference>
<dbReference type="PANTHER" id="PTHR31286:SF99">
    <property type="entry name" value="DUF4283 DOMAIN-CONTAINING PROTEIN"/>
    <property type="match status" value="1"/>
</dbReference>
<feature type="region of interest" description="Disordered" evidence="1">
    <location>
        <begin position="100"/>
        <end position="122"/>
    </location>
</feature>
<name>A0A699HTU1_TANCI</name>
<dbReference type="EMBL" id="BKCJ010191021">
    <property type="protein sequence ID" value="GEY58409.1"/>
    <property type="molecule type" value="Genomic_DNA"/>
</dbReference>
<reference evidence="3" key="1">
    <citation type="journal article" date="2019" name="Sci. Rep.">
        <title>Draft genome of Tanacetum cinerariifolium, the natural source of mosquito coil.</title>
        <authorList>
            <person name="Yamashiro T."/>
            <person name="Shiraishi A."/>
            <person name="Satake H."/>
            <person name="Nakayama K."/>
        </authorList>
    </citation>
    <scope>NUCLEOTIDE SEQUENCE</scope>
</reference>
<proteinExistence type="predicted"/>
<evidence type="ECO:0000256" key="1">
    <source>
        <dbReference type="SAM" id="MobiDB-lite"/>
    </source>
</evidence>
<dbReference type="AlphaFoldDB" id="A0A699HTU1"/>
<evidence type="ECO:0000259" key="2">
    <source>
        <dbReference type="Pfam" id="PF05699"/>
    </source>
</evidence>
<feature type="region of interest" description="Disordered" evidence="1">
    <location>
        <begin position="556"/>
        <end position="575"/>
    </location>
</feature>
<gene>
    <name evidence="3" type="ORF">Tci_430383</name>
</gene>
<feature type="domain" description="HAT C-terminal dimerisation" evidence="2">
    <location>
        <begin position="2"/>
        <end position="54"/>
    </location>
</feature>
<feature type="compositionally biased region" description="Low complexity" evidence="1">
    <location>
        <begin position="556"/>
        <end position="567"/>
    </location>
</feature>
<dbReference type="Pfam" id="PF05699">
    <property type="entry name" value="Dimer_Tnp_hAT"/>
    <property type="match status" value="1"/>
</dbReference>
<accession>A0A699HTU1</accession>
<dbReference type="SUPFAM" id="SSF53098">
    <property type="entry name" value="Ribonuclease H-like"/>
    <property type="match status" value="1"/>
</dbReference>
<sequence length="618" mass="67420">MCPALSCMAIDILSVQATSVASEFAFSTSGRVLSIRRTRLTPAFLEMCMCLKDHLDAQERKQDKSTLETPVDFEEEILDADVQANEAIPLSNEEIALDVASSECSMSEPGSGGEEADANYGEMTDGEESLRGIAARMNKMTGKSGSGTSQTHTTTRVLVNPNSGHDVLQGMMGSSGADVGLNQANQYQVLMSNMDTKYPSIDGYAYNMVGEMHDAATGSKSLSKGNAPHTFTSNISQEHVAHDNASSHGFDEIVYSEQRDGVTNIVGVQLESLLSDNNDITSEKPSDPIVQSVDINPTPTSYAGAAGASTIGQSKVNSNFRTLVAEPKFDGVNISILRKVVEKVSLRFEHTLYGYFIGKRIAFPVVEYFVRNKGETWVDTDHDEQQSLIASFIGKHVMLDSYTSSMCSDSWGRSSFARCLIDVNSEADLVDVVTICIPSLIGEDFTKETIHVEYEWRPPKYDVCKIFGHVHDQCPMKVVSHSIVTTFTIVTHTVQLLNDGFQTVSKKKKKKNKPKSTNGSQFVGSLVKHNVRYEPEATTSQPKKVATVVGNASKLSSKSKSYGTSSKEGNVTTSNSYYALENDEYEDEEHVENLYDESANLFSKSRAGEMSSFTTGAG</sequence>
<evidence type="ECO:0000313" key="3">
    <source>
        <dbReference type="EMBL" id="GEY58409.1"/>
    </source>
</evidence>
<dbReference type="PANTHER" id="PTHR31286">
    <property type="entry name" value="GLYCINE-RICH CELL WALL STRUCTURAL PROTEIN 1.8-LIKE"/>
    <property type="match status" value="1"/>
</dbReference>